<dbReference type="VEuPathDB" id="FungiDB:MELLADRAFT_90363"/>
<evidence type="ECO:0000313" key="2">
    <source>
        <dbReference type="EMBL" id="EGG03202.1"/>
    </source>
</evidence>
<organism evidence="3">
    <name type="scientific">Melampsora larici-populina (strain 98AG31 / pathotype 3-4-7)</name>
    <name type="common">Poplar leaf rust fungus</name>
    <dbReference type="NCBI Taxonomy" id="747676"/>
    <lineage>
        <taxon>Eukaryota</taxon>
        <taxon>Fungi</taxon>
        <taxon>Dikarya</taxon>
        <taxon>Basidiomycota</taxon>
        <taxon>Pucciniomycotina</taxon>
        <taxon>Pucciniomycetes</taxon>
        <taxon>Pucciniales</taxon>
        <taxon>Melampsoraceae</taxon>
        <taxon>Melampsora</taxon>
    </lineage>
</organism>
<dbReference type="HOGENOM" id="CLU_1015915_0_0_1"/>
<keyword evidence="3" id="KW-1185">Reference proteome</keyword>
<feature type="compositionally biased region" description="Pro residues" evidence="1">
    <location>
        <begin position="168"/>
        <end position="183"/>
    </location>
</feature>
<feature type="compositionally biased region" description="Polar residues" evidence="1">
    <location>
        <begin position="198"/>
        <end position="207"/>
    </location>
</feature>
<evidence type="ECO:0000313" key="3">
    <source>
        <dbReference type="Proteomes" id="UP000001072"/>
    </source>
</evidence>
<sequence>MLKQMCSLLIPCSDALLTSEGAQLIQLPAHLSNPAQSQVIQPQNPPYAYPPPGILYPQFSQGAHNPHETPNPHGPQHAYPVNPSHPLFPHYQHQQPTNNIPHQQPPNSYQQPNHPYQHTTSHYQQPHHPYQQHHNPYQQPFQQPFNPYQQPPGNNFIHSQPSQNHFLPPQPPSQLTAPPPGPFQHPHQYSMNGGPFTTPMNHSTNHGINGPPDTPTSSTPASMPPPSMSTNTSMAINSSLPGPLTLTQATAPAIEEPNVEPDGQNIAEAVELIQNERDTDWPPIGNFVFHARLDT</sequence>
<reference evidence="3" key="1">
    <citation type="journal article" date="2011" name="Proc. Natl. Acad. Sci. U.S.A.">
        <title>Obligate biotrophy features unraveled by the genomic analysis of rust fungi.</title>
        <authorList>
            <person name="Duplessis S."/>
            <person name="Cuomo C.A."/>
            <person name="Lin Y.-C."/>
            <person name="Aerts A."/>
            <person name="Tisserant E."/>
            <person name="Veneault-Fourrey C."/>
            <person name="Joly D.L."/>
            <person name="Hacquard S."/>
            <person name="Amselem J."/>
            <person name="Cantarel B.L."/>
            <person name="Chiu R."/>
            <person name="Coutinho P.M."/>
            <person name="Feau N."/>
            <person name="Field M."/>
            <person name="Frey P."/>
            <person name="Gelhaye E."/>
            <person name="Goldberg J."/>
            <person name="Grabherr M.G."/>
            <person name="Kodira C.D."/>
            <person name="Kohler A."/>
            <person name="Kuees U."/>
            <person name="Lindquist E.A."/>
            <person name="Lucas S.M."/>
            <person name="Mago R."/>
            <person name="Mauceli E."/>
            <person name="Morin E."/>
            <person name="Murat C."/>
            <person name="Pangilinan J.L."/>
            <person name="Park R."/>
            <person name="Pearson M."/>
            <person name="Quesneville H."/>
            <person name="Rouhier N."/>
            <person name="Sakthikumar S."/>
            <person name="Salamov A.A."/>
            <person name="Schmutz J."/>
            <person name="Selles B."/>
            <person name="Shapiro H."/>
            <person name="Tanguay P."/>
            <person name="Tuskan G.A."/>
            <person name="Henrissat B."/>
            <person name="Van de Peer Y."/>
            <person name="Rouze P."/>
            <person name="Ellis J.G."/>
            <person name="Dodds P.N."/>
            <person name="Schein J.E."/>
            <person name="Zhong S."/>
            <person name="Hamelin R.C."/>
            <person name="Grigoriev I.V."/>
            <person name="Szabo L.J."/>
            <person name="Martin F."/>
        </authorList>
    </citation>
    <scope>NUCLEOTIDE SEQUENCE [LARGE SCALE GENOMIC DNA]</scope>
    <source>
        <strain evidence="3">98AG31 / pathotype 3-4-7</strain>
    </source>
</reference>
<feature type="compositionally biased region" description="Polar residues" evidence="1">
    <location>
        <begin position="92"/>
        <end position="121"/>
    </location>
</feature>
<dbReference type="Proteomes" id="UP000001072">
    <property type="component" value="Unassembled WGS sequence"/>
</dbReference>
<accession>F4RWN2</accession>
<dbReference type="GeneID" id="18935543"/>
<dbReference type="AlphaFoldDB" id="F4RWN2"/>
<dbReference type="InParanoid" id="F4RWN2"/>
<gene>
    <name evidence="2" type="ORF">MELLADRAFT_90363</name>
</gene>
<dbReference type="KEGG" id="mlr:MELLADRAFT_90363"/>
<feature type="compositionally biased region" description="Polar residues" evidence="1">
    <location>
        <begin position="156"/>
        <end position="165"/>
    </location>
</feature>
<dbReference type="RefSeq" id="XP_007413662.1">
    <property type="nucleotide sequence ID" value="XM_007413600.1"/>
</dbReference>
<dbReference type="EMBL" id="GL883126">
    <property type="protein sequence ID" value="EGG03202.1"/>
    <property type="molecule type" value="Genomic_DNA"/>
</dbReference>
<evidence type="ECO:0000256" key="1">
    <source>
        <dbReference type="SAM" id="MobiDB-lite"/>
    </source>
</evidence>
<name>F4RWN2_MELLP</name>
<feature type="compositionally biased region" description="Pro residues" evidence="1">
    <location>
        <begin position="43"/>
        <end position="54"/>
    </location>
</feature>
<feature type="compositionally biased region" description="Low complexity" evidence="1">
    <location>
        <begin position="122"/>
        <end position="152"/>
    </location>
</feature>
<feature type="region of interest" description="Disordered" evidence="1">
    <location>
        <begin position="36"/>
        <end position="240"/>
    </location>
</feature>
<proteinExistence type="predicted"/>
<protein>
    <submittedName>
        <fullName evidence="2">Uncharacterized protein</fullName>
    </submittedName>
</protein>